<proteinExistence type="predicted"/>
<dbReference type="AlphaFoldDB" id="A0A1E7FMQ2"/>
<feature type="chain" id="PRO_5009193374" evidence="2">
    <location>
        <begin position="23"/>
        <end position="253"/>
    </location>
</feature>
<dbReference type="InterPro" id="IPR003774">
    <property type="entry name" value="AlgH-like"/>
</dbReference>
<dbReference type="KEGG" id="fcy:FRACYDRAFT_235494"/>
<dbReference type="Gene3D" id="3.40.1740.10">
    <property type="entry name" value="VC0467-like"/>
    <property type="match status" value="1"/>
</dbReference>
<feature type="region of interest" description="Disordered" evidence="1">
    <location>
        <begin position="34"/>
        <end position="55"/>
    </location>
</feature>
<evidence type="ECO:0000256" key="1">
    <source>
        <dbReference type="SAM" id="MobiDB-lite"/>
    </source>
</evidence>
<feature type="signal peptide" evidence="2">
    <location>
        <begin position="1"/>
        <end position="22"/>
    </location>
</feature>
<gene>
    <name evidence="3" type="ORF">FRACYDRAFT_235494</name>
</gene>
<accession>A0A1E7FMQ2</accession>
<evidence type="ECO:0000256" key="2">
    <source>
        <dbReference type="SAM" id="SignalP"/>
    </source>
</evidence>
<dbReference type="SUPFAM" id="SSF143456">
    <property type="entry name" value="VC0467-like"/>
    <property type="match status" value="1"/>
</dbReference>
<feature type="compositionally biased region" description="Low complexity" evidence="1">
    <location>
        <begin position="34"/>
        <end position="45"/>
    </location>
</feature>
<organism evidence="3 4">
    <name type="scientific">Fragilariopsis cylindrus CCMP1102</name>
    <dbReference type="NCBI Taxonomy" id="635003"/>
    <lineage>
        <taxon>Eukaryota</taxon>
        <taxon>Sar</taxon>
        <taxon>Stramenopiles</taxon>
        <taxon>Ochrophyta</taxon>
        <taxon>Bacillariophyta</taxon>
        <taxon>Bacillariophyceae</taxon>
        <taxon>Bacillariophycidae</taxon>
        <taxon>Bacillariales</taxon>
        <taxon>Bacillariaceae</taxon>
        <taxon>Fragilariopsis</taxon>
    </lineage>
</organism>
<keyword evidence="4" id="KW-1185">Reference proteome</keyword>
<dbReference type="EMBL" id="KV784355">
    <property type="protein sequence ID" value="OEU19441.1"/>
    <property type="molecule type" value="Genomic_DNA"/>
</dbReference>
<keyword evidence="2" id="KW-0732">Signal</keyword>
<sequence>MKHFQEPLLYLMLFSAMWNAQSFVERQQQRQQCYSSSSSSSSSSRSTRRRSKYSRAEYRLYSSSTSSKKDVRFLGRGPNAIVRPGCVLLAPSEEYHHYLRQAAVFIYAMGTDDNDDYVVRGVILDNPTPFSMGEMMESKIYGGVYDNLIYRGGDTGGEDAFCLHSIDNLGLEEIGTSNLYQGGDVKKLSDPSKVKFFFNYMEFLEQELEEMLEITHEDGDGWISVEVPPEMVLDTDYDKGDAWRYLRNAIRGM</sequence>
<dbReference type="Pfam" id="PF02622">
    <property type="entry name" value="DUF179"/>
    <property type="match status" value="1"/>
</dbReference>
<dbReference type="OrthoDB" id="272750at2759"/>
<evidence type="ECO:0000313" key="3">
    <source>
        <dbReference type="EMBL" id="OEU19441.1"/>
    </source>
</evidence>
<name>A0A1E7FMQ2_9STRA</name>
<evidence type="ECO:0000313" key="4">
    <source>
        <dbReference type="Proteomes" id="UP000095751"/>
    </source>
</evidence>
<reference evidence="3 4" key="1">
    <citation type="submission" date="2016-09" db="EMBL/GenBank/DDBJ databases">
        <title>Extensive genetic diversity and differential bi-allelic expression allows diatom success in the polar Southern Ocean.</title>
        <authorList>
            <consortium name="DOE Joint Genome Institute"/>
            <person name="Mock T."/>
            <person name="Otillar R.P."/>
            <person name="Strauss J."/>
            <person name="Dupont C."/>
            <person name="Frickenhaus S."/>
            <person name="Maumus F."/>
            <person name="Mcmullan M."/>
            <person name="Sanges R."/>
            <person name="Schmutz J."/>
            <person name="Toseland A."/>
            <person name="Valas R."/>
            <person name="Veluchamy A."/>
            <person name="Ward B.J."/>
            <person name="Allen A."/>
            <person name="Barry K."/>
            <person name="Falciatore A."/>
            <person name="Ferrante M."/>
            <person name="Fortunato A.E."/>
            <person name="Gloeckner G."/>
            <person name="Gruber A."/>
            <person name="Hipkin R."/>
            <person name="Janech M."/>
            <person name="Kroth P."/>
            <person name="Leese F."/>
            <person name="Lindquist E."/>
            <person name="Lyon B.R."/>
            <person name="Martin J."/>
            <person name="Mayer C."/>
            <person name="Parker M."/>
            <person name="Quesneville H."/>
            <person name="Raymond J."/>
            <person name="Uhlig C."/>
            <person name="Valentin K.U."/>
            <person name="Worden A.Z."/>
            <person name="Armbrust E.V."/>
            <person name="Bowler C."/>
            <person name="Green B."/>
            <person name="Moulton V."/>
            <person name="Van Oosterhout C."/>
            <person name="Grigoriev I."/>
        </authorList>
    </citation>
    <scope>NUCLEOTIDE SEQUENCE [LARGE SCALE GENOMIC DNA]</scope>
    <source>
        <strain evidence="3 4">CCMP1102</strain>
    </source>
</reference>
<dbReference type="Proteomes" id="UP000095751">
    <property type="component" value="Unassembled WGS sequence"/>
</dbReference>
<dbReference type="InParanoid" id="A0A1E7FMQ2"/>
<protein>
    <submittedName>
        <fullName evidence="3">Uncharacterized protein</fullName>
    </submittedName>
</protein>